<keyword evidence="3" id="KW-1185">Reference proteome</keyword>
<dbReference type="EMBL" id="AZBU02000011">
    <property type="protein sequence ID" value="TKR60361.1"/>
    <property type="molecule type" value="Genomic_DNA"/>
</dbReference>
<dbReference type="AlphaFoldDB" id="A0A4U5LW14"/>
<evidence type="ECO:0000313" key="3">
    <source>
        <dbReference type="Proteomes" id="UP000298663"/>
    </source>
</evidence>
<reference evidence="2 3" key="1">
    <citation type="journal article" date="2015" name="Genome Biol.">
        <title>Comparative genomics of Steinernema reveals deeply conserved gene regulatory networks.</title>
        <authorList>
            <person name="Dillman A.R."/>
            <person name="Macchietto M."/>
            <person name="Porter C.F."/>
            <person name="Rogers A."/>
            <person name="Williams B."/>
            <person name="Antoshechkin I."/>
            <person name="Lee M.M."/>
            <person name="Goodwin Z."/>
            <person name="Lu X."/>
            <person name="Lewis E.E."/>
            <person name="Goodrich-Blair H."/>
            <person name="Stock S.P."/>
            <person name="Adams B.J."/>
            <person name="Sternberg P.W."/>
            <person name="Mortazavi A."/>
        </authorList>
    </citation>
    <scope>NUCLEOTIDE SEQUENCE [LARGE SCALE GENOMIC DNA]</scope>
    <source>
        <strain evidence="2 3">ALL</strain>
    </source>
</reference>
<feature type="signal peptide" evidence="1">
    <location>
        <begin position="1"/>
        <end position="23"/>
    </location>
</feature>
<proteinExistence type="predicted"/>
<feature type="chain" id="PRO_5020441958" evidence="1">
    <location>
        <begin position="24"/>
        <end position="79"/>
    </location>
</feature>
<dbReference type="Proteomes" id="UP000298663">
    <property type="component" value="Unassembled WGS sequence"/>
</dbReference>
<gene>
    <name evidence="2" type="ORF">L596_027618</name>
</gene>
<organism evidence="2 3">
    <name type="scientific">Steinernema carpocapsae</name>
    <name type="common">Entomopathogenic nematode</name>
    <dbReference type="NCBI Taxonomy" id="34508"/>
    <lineage>
        <taxon>Eukaryota</taxon>
        <taxon>Metazoa</taxon>
        <taxon>Ecdysozoa</taxon>
        <taxon>Nematoda</taxon>
        <taxon>Chromadorea</taxon>
        <taxon>Rhabditida</taxon>
        <taxon>Tylenchina</taxon>
        <taxon>Panagrolaimomorpha</taxon>
        <taxon>Strongyloidoidea</taxon>
        <taxon>Steinernematidae</taxon>
        <taxon>Steinernema</taxon>
    </lineage>
</organism>
<accession>A0A4U5LW14</accession>
<name>A0A4U5LW14_STECR</name>
<protein>
    <submittedName>
        <fullName evidence="2">Uncharacterized protein</fullName>
    </submittedName>
</protein>
<sequence>MQLRFSAALVILLVAINAMMTKAQGIDCYNLPPPPPGPIMSYGGGAMSYYYNYGTPQSCSPNSYGCLKYVCAGAKLKIF</sequence>
<reference evidence="2 3" key="2">
    <citation type="journal article" date="2019" name="G3 (Bethesda)">
        <title>Hybrid Assembly of the Genome of the Entomopathogenic Nematode Steinernema carpocapsae Identifies the X-Chromosome.</title>
        <authorList>
            <person name="Serra L."/>
            <person name="Macchietto M."/>
            <person name="Macias-Munoz A."/>
            <person name="McGill C.J."/>
            <person name="Rodriguez I.M."/>
            <person name="Rodriguez B."/>
            <person name="Murad R."/>
            <person name="Mortazavi A."/>
        </authorList>
    </citation>
    <scope>NUCLEOTIDE SEQUENCE [LARGE SCALE GENOMIC DNA]</scope>
    <source>
        <strain evidence="2 3">ALL</strain>
    </source>
</reference>
<evidence type="ECO:0000313" key="2">
    <source>
        <dbReference type="EMBL" id="TKR60361.1"/>
    </source>
</evidence>
<comment type="caution">
    <text evidence="2">The sequence shown here is derived from an EMBL/GenBank/DDBJ whole genome shotgun (WGS) entry which is preliminary data.</text>
</comment>
<evidence type="ECO:0000256" key="1">
    <source>
        <dbReference type="SAM" id="SignalP"/>
    </source>
</evidence>
<keyword evidence="1" id="KW-0732">Signal</keyword>